<gene>
    <name evidence="2" type="primary">asrA</name>
    <name evidence="2" type="ORF">SCFA_3200004</name>
</gene>
<dbReference type="Pfam" id="PF17179">
    <property type="entry name" value="Fer4_22"/>
    <property type="match status" value="1"/>
</dbReference>
<feature type="domain" description="4Fe-4S ferredoxin-type" evidence="1">
    <location>
        <begin position="228"/>
        <end position="259"/>
    </location>
</feature>
<dbReference type="Gene3D" id="1.10.1060.10">
    <property type="entry name" value="Alpha-helical ferredoxin"/>
    <property type="match status" value="1"/>
</dbReference>
<reference evidence="2" key="1">
    <citation type="submission" date="2019-03" db="EMBL/GenBank/DDBJ databases">
        <authorList>
            <person name="Hao L."/>
        </authorList>
    </citation>
    <scope>NUCLEOTIDE SEQUENCE</scope>
</reference>
<dbReference type="PROSITE" id="PS51379">
    <property type="entry name" value="4FE4S_FER_2"/>
    <property type="match status" value="2"/>
</dbReference>
<dbReference type="InterPro" id="IPR017896">
    <property type="entry name" value="4Fe4S_Fe-S-bd"/>
</dbReference>
<evidence type="ECO:0000313" key="2">
    <source>
        <dbReference type="EMBL" id="VFU15910.1"/>
    </source>
</evidence>
<dbReference type="PROSITE" id="PS00198">
    <property type="entry name" value="4FE4S_FER_1"/>
    <property type="match status" value="2"/>
</dbReference>
<dbReference type="AlphaFoldDB" id="A0A485M1B8"/>
<sequence>MKEQDEPPKTVLFGVRPCDINSILALDPVFEGKFLDTYYLEKRKNTVIIGLSCSTILSTCFCTAFNSGPCDGKGADLMFTELGDKYYVEVNTEKGSSLVEAYSQYFSKGDTDKLAKAKEEQAKKLEGQFRRKVDLEGVKQVLDENFELPYWDKVFKKCLGCGICTYVCPTCHCFDIFDYVTGEFTGDRFRCWDSCMFPDFTLMAGGHNPRPSRKERVRNRFMHKLKYHLDRYNLDGCVGCGRCISKCPVNIDITQIIKDLKEVGQNA</sequence>
<dbReference type="GO" id="GO:0051536">
    <property type="term" value="F:iron-sulfur cluster binding"/>
    <property type="evidence" value="ECO:0007669"/>
    <property type="project" value="InterPro"/>
</dbReference>
<protein>
    <submittedName>
        <fullName evidence="2">Anaerobic sulfite reductase subunit A</fullName>
    </submittedName>
</protein>
<dbReference type="InterPro" id="IPR017900">
    <property type="entry name" value="4Fe4S_Fe_S_CS"/>
</dbReference>
<name>A0A485M1B8_9ZZZZ</name>
<dbReference type="SUPFAM" id="SSF46548">
    <property type="entry name" value="alpha-helical ferredoxin"/>
    <property type="match status" value="1"/>
</dbReference>
<proteinExistence type="predicted"/>
<dbReference type="InterPro" id="IPR009051">
    <property type="entry name" value="Helical_ferredxn"/>
</dbReference>
<organism evidence="2">
    <name type="scientific">anaerobic digester metagenome</name>
    <dbReference type="NCBI Taxonomy" id="1263854"/>
    <lineage>
        <taxon>unclassified sequences</taxon>
        <taxon>metagenomes</taxon>
        <taxon>ecological metagenomes</taxon>
    </lineage>
</organism>
<dbReference type="EMBL" id="CAADRN010000247">
    <property type="protein sequence ID" value="VFU15910.1"/>
    <property type="molecule type" value="Genomic_DNA"/>
</dbReference>
<feature type="domain" description="4Fe-4S ferredoxin-type" evidence="1">
    <location>
        <begin position="147"/>
        <end position="179"/>
    </location>
</feature>
<accession>A0A485M1B8</accession>
<dbReference type="PANTHER" id="PTHR40447:SF1">
    <property type="entry name" value="ANAEROBIC SULFITE REDUCTASE SUBUNIT A"/>
    <property type="match status" value="1"/>
</dbReference>
<evidence type="ECO:0000259" key="1">
    <source>
        <dbReference type="PROSITE" id="PS51379"/>
    </source>
</evidence>
<dbReference type="PANTHER" id="PTHR40447">
    <property type="entry name" value="ANAEROBIC SULFITE REDUCTASE SUBUNIT A"/>
    <property type="match status" value="1"/>
</dbReference>